<evidence type="ECO:0000313" key="4">
    <source>
        <dbReference type="Proteomes" id="UP001596226"/>
    </source>
</evidence>
<protein>
    <recommendedName>
        <fullName evidence="5">Lipoprotein</fullName>
    </recommendedName>
</protein>
<keyword evidence="4" id="KW-1185">Reference proteome</keyword>
<gene>
    <name evidence="3" type="ORF">ACFQGL_05435</name>
</gene>
<feature type="signal peptide" evidence="2">
    <location>
        <begin position="1"/>
        <end position="20"/>
    </location>
</feature>
<sequence>MFTMKGIAGAAILACTGALVACGSAADKAPSATAGTPTPSGTVAGTAAPTATPPSTPVVAADPLLSGKREVTITRVQGSGSELELSGRLEEGGNTGGRVLFVPTPIGADRYVIKAYGAKDGHPANDDASCWQVNGLDIEPELTIEAAVCDEDNPIQRFTIIAKGDGTYAIGSETRHLQHADGNGLILKELGNAPLRSTFRFVDKGPANREPVN</sequence>
<evidence type="ECO:0000313" key="3">
    <source>
        <dbReference type="EMBL" id="MFC5922783.1"/>
    </source>
</evidence>
<dbReference type="Proteomes" id="UP001596226">
    <property type="component" value="Unassembled WGS sequence"/>
</dbReference>
<dbReference type="RefSeq" id="WP_377506287.1">
    <property type="nucleotide sequence ID" value="NZ_JBHSQS010000003.1"/>
</dbReference>
<reference evidence="4" key="1">
    <citation type="journal article" date="2019" name="Int. J. Syst. Evol. Microbiol.">
        <title>The Global Catalogue of Microorganisms (GCM) 10K type strain sequencing project: providing services to taxonomists for standard genome sequencing and annotation.</title>
        <authorList>
            <consortium name="The Broad Institute Genomics Platform"/>
            <consortium name="The Broad Institute Genome Sequencing Center for Infectious Disease"/>
            <person name="Wu L."/>
            <person name="Ma J."/>
        </authorList>
    </citation>
    <scope>NUCLEOTIDE SEQUENCE [LARGE SCALE GENOMIC DNA]</scope>
    <source>
        <strain evidence="4">CGMCC 4.7144</strain>
    </source>
</reference>
<comment type="caution">
    <text evidence="3">The sequence shown here is derived from an EMBL/GenBank/DDBJ whole genome shotgun (WGS) entry which is preliminary data.</text>
</comment>
<proteinExistence type="predicted"/>
<evidence type="ECO:0000256" key="2">
    <source>
        <dbReference type="SAM" id="SignalP"/>
    </source>
</evidence>
<evidence type="ECO:0000256" key="1">
    <source>
        <dbReference type="SAM" id="MobiDB-lite"/>
    </source>
</evidence>
<feature type="compositionally biased region" description="Low complexity" evidence="1">
    <location>
        <begin position="29"/>
        <end position="50"/>
    </location>
</feature>
<keyword evidence="2" id="KW-0732">Signal</keyword>
<accession>A0ABW1H1H3</accession>
<dbReference type="PROSITE" id="PS51257">
    <property type="entry name" value="PROKAR_LIPOPROTEIN"/>
    <property type="match status" value="1"/>
</dbReference>
<feature type="chain" id="PRO_5047225825" description="Lipoprotein" evidence="2">
    <location>
        <begin position="21"/>
        <end position="213"/>
    </location>
</feature>
<feature type="region of interest" description="Disordered" evidence="1">
    <location>
        <begin position="28"/>
        <end position="56"/>
    </location>
</feature>
<name>A0ABW1H1H3_9ACTN</name>
<dbReference type="EMBL" id="JBHSQS010000003">
    <property type="protein sequence ID" value="MFC5922783.1"/>
    <property type="molecule type" value="Genomic_DNA"/>
</dbReference>
<organism evidence="3 4">
    <name type="scientific">Micromonospora vulcania</name>
    <dbReference type="NCBI Taxonomy" id="1441873"/>
    <lineage>
        <taxon>Bacteria</taxon>
        <taxon>Bacillati</taxon>
        <taxon>Actinomycetota</taxon>
        <taxon>Actinomycetes</taxon>
        <taxon>Micromonosporales</taxon>
        <taxon>Micromonosporaceae</taxon>
        <taxon>Micromonospora</taxon>
    </lineage>
</organism>
<evidence type="ECO:0008006" key="5">
    <source>
        <dbReference type="Google" id="ProtNLM"/>
    </source>
</evidence>